<organism evidence="1 2">
    <name type="scientific">Chironomus riparius</name>
    <dbReference type="NCBI Taxonomy" id="315576"/>
    <lineage>
        <taxon>Eukaryota</taxon>
        <taxon>Metazoa</taxon>
        <taxon>Ecdysozoa</taxon>
        <taxon>Arthropoda</taxon>
        <taxon>Hexapoda</taxon>
        <taxon>Insecta</taxon>
        <taxon>Pterygota</taxon>
        <taxon>Neoptera</taxon>
        <taxon>Endopterygota</taxon>
        <taxon>Diptera</taxon>
        <taxon>Nematocera</taxon>
        <taxon>Chironomoidea</taxon>
        <taxon>Chironomidae</taxon>
        <taxon>Chironominae</taxon>
        <taxon>Chironomus</taxon>
    </lineage>
</organism>
<keyword evidence="2" id="KW-1185">Reference proteome</keyword>
<evidence type="ECO:0000313" key="2">
    <source>
        <dbReference type="Proteomes" id="UP001153620"/>
    </source>
</evidence>
<sequence>MHICINDDVEQLWASENIDMKVFNERTNTVSTTTTLNSKYDPMTSLATSPTPSFNMENGAKSAINSNLVNKLCKSDKLIT</sequence>
<name>A0A9N9RV97_9DIPT</name>
<dbReference type="Proteomes" id="UP001153620">
    <property type="component" value="Chromosome 2"/>
</dbReference>
<proteinExistence type="predicted"/>
<dbReference type="AlphaFoldDB" id="A0A9N9RV97"/>
<reference evidence="1" key="2">
    <citation type="submission" date="2022-10" db="EMBL/GenBank/DDBJ databases">
        <authorList>
            <consortium name="ENA_rothamsted_submissions"/>
            <consortium name="culmorum"/>
            <person name="King R."/>
        </authorList>
    </citation>
    <scope>NUCLEOTIDE SEQUENCE</scope>
</reference>
<gene>
    <name evidence="1" type="ORF">CHIRRI_LOCUS6365</name>
</gene>
<evidence type="ECO:0000313" key="1">
    <source>
        <dbReference type="EMBL" id="CAG9803465.1"/>
    </source>
</evidence>
<dbReference type="EMBL" id="OU895878">
    <property type="protein sequence ID" value="CAG9803465.1"/>
    <property type="molecule type" value="Genomic_DNA"/>
</dbReference>
<dbReference type="OrthoDB" id="10415781at2759"/>
<reference evidence="1" key="1">
    <citation type="submission" date="2022-01" db="EMBL/GenBank/DDBJ databases">
        <authorList>
            <person name="King R."/>
        </authorList>
    </citation>
    <scope>NUCLEOTIDE SEQUENCE</scope>
</reference>
<protein>
    <submittedName>
        <fullName evidence="1">Uncharacterized protein</fullName>
    </submittedName>
</protein>
<accession>A0A9N9RV97</accession>